<dbReference type="CDD" id="cd06170">
    <property type="entry name" value="LuxR_C_like"/>
    <property type="match status" value="1"/>
</dbReference>
<organism evidence="4 5">
    <name type="scientific">Isoptericola hypogeus</name>
    <dbReference type="NCBI Taxonomy" id="300179"/>
    <lineage>
        <taxon>Bacteria</taxon>
        <taxon>Bacillati</taxon>
        <taxon>Actinomycetota</taxon>
        <taxon>Actinomycetes</taxon>
        <taxon>Micrococcales</taxon>
        <taxon>Promicromonosporaceae</taxon>
        <taxon>Isoptericola</taxon>
    </lineage>
</organism>
<reference evidence="4 5" key="1">
    <citation type="journal article" date="2019" name="Int. J. Syst. Evol. Microbiol.">
        <title>The Global Catalogue of Microorganisms (GCM) 10K type strain sequencing project: providing services to taxonomists for standard genome sequencing and annotation.</title>
        <authorList>
            <consortium name="The Broad Institute Genomics Platform"/>
            <consortium name="The Broad Institute Genome Sequencing Center for Infectious Disease"/>
            <person name="Wu L."/>
            <person name="Ma J."/>
        </authorList>
    </citation>
    <scope>NUCLEOTIDE SEQUENCE [LARGE SCALE GENOMIC DNA]</scope>
    <source>
        <strain evidence="4 5">JCM 15589</strain>
    </source>
</reference>
<dbReference type="InterPro" id="IPR016032">
    <property type="entry name" value="Sig_transdc_resp-reg_C-effctor"/>
</dbReference>
<dbReference type="PROSITE" id="PS50043">
    <property type="entry name" value="HTH_LUXR_2"/>
    <property type="match status" value="1"/>
</dbReference>
<comment type="caution">
    <text evidence="4">The sequence shown here is derived from an EMBL/GenBank/DDBJ whole genome shotgun (WGS) entry which is preliminary data.</text>
</comment>
<evidence type="ECO:0000259" key="3">
    <source>
        <dbReference type="PROSITE" id="PS50043"/>
    </source>
</evidence>
<feature type="domain" description="HTH luxR-type" evidence="3">
    <location>
        <begin position="850"/>
        <end position="915"/>
    </location>
</feature>
<dbReference type="SMART" id="SM00421">
    <property type="entry name" value="HTH_LUXR"/>
    <property type="match status" value="1"/>
</dbReference>
<dbReference type="SUPFAM" id="SSF52540">
    <property type="entry name" value="P-loop containing nucleoside triphosphate hydrolases"/>
    <property type="match status" value="1"/>
</dbReference>
<gene>
    <name evidence="4" type="ORF">GCM10009809_11110</name>
</gene>
<dbReference type="InterPro" id="IPR036388">
    <property type="entry name" value="WH-like_DNA-bd_sf"/>
</dbReference>
<dbReference type="PANTHER" id="PTHR16305">
    <property type="entry name" value="TESTICULAR SOLUBLE ADENYLYL CYCLASE"/>
    <property type="match status" value="1"/>
</dbReference>
<dbReference type="InterPro" id="IPR041664">
    <property type="entry name" value="AAA_16"/>
</dbReference>
<keyword evidence="5" id="KW-1185">Reference proteome</keyword>
<dbReference type="EMBL" id="BAAAPM010000003">
    <property type="protein sequence ID" value="GAA1716838.1"/>
    <property type="molecule type" value="Genomic_DNA"/>
</dbReference>
<dbReference type="Pfam" id="PF00196">
    <property type="entry name" value="GerE"/>
    <property type="match status" value="1"/>
</dbReference>
<dbReference type="Gene3D" id="1.10.10.10">
    <property type="entry name" value="Winged helix-like DNA-binding domain superfamily/Winged helix DNA-binding domain"/>
    <property type="match status" value="1"/>
</dbReference>
<evidence type="ECO:0000313" key="5">
    <source>
        <dbReference type="Proteomes" id="UP001501138"/>
    </source>
</evidence>
<keyword evidence="1" id="KW-0547">Nucleotide-binding</keyword>
<name>A0ABN2J2W0_9MICO</name>
<evidence type="ECO:0000313" key="4">
    <source>
        <dbReference type="EMBL" id="GAA1716838.1"/>
    </source>
</evidence>
<dbReference type="PRINTS" id="PR00038">
    <property type="entry name" value="HTHLUXR"/>
</dbReference>
<keyword evidence="2" id="KW-0067">ATP-binding</keyword>
<dbReference type="InterPro" id="IPR027417">
    <property type="entry name" value="P-loop_NTPase"/>
</dbReference>
<proteinExistence type="predicted"/>
<sequence>MEHIVGRHAELGRVTELAAAGGAGVLVLVGDPGLGKTTLARHAMSTARDAGRTVLTARGAVGERELAFGALHQLLRPCLDRLDRLPRPQRRAVGGAFGLLDDAPVPDRLHLAAGVLTLVSDLPEPGALVVVDDLQWFDDASRDVVLFCARRLVDGDGRTGLLLATRPEAAPAGLPALELAPLGDQDAGRLLDRQPAPPAAHERPAVLHHAAGNPLALVELSRPGATPAGTTGDGTGADAVTARVQRAFAARLPALPPETRHALLLAAAADADDLSVVLAAARPAGDPDDVPDDARAAADALITWAPAEEAGLVHLDGDRVRFRHPLARGAVYDSAPLAARRGAHLALAEASPDPDRHAWHLAAAAVGPDGDAAAALEATADRARERGGWVAAARALERAGDLSPDPGAATRRYLLAAPAAMFTGRTAWVERLAARAGVTATDEPARLEADLYAGWAIASTNRHADAVGRLTALARRVADVDPGLAVAALTPAAVAAYNAGDDALLDDVGDALAAAGSAELVDDDPAVAWVLGSVAPFDPASRAALDRALRVHGELGIRELNVLGGAAWVLDETRLAERLLGRLLDLFADGPTEGTNALVSSTLAYARLELGRWDDAQAGAEDAIRVAEETGMPVVRAAAQVTTAQLAAYRGRTDEARSLARAALEALDPDITRAVGVRARLTLGLAALADGDPEGAYDLLRRGFDDDGAPVHRHSSVHSLAMLAGAAVRSDRAADAARVVEAAAAHVGAEPGPRVTAIVHHARALLSGGDDAERHYRAALADPASATWPFERALVRLDLGERLRRSRQVSRARTELSAALETFLRLGAAPFAERATAELRAAGVKVADRVPDPLAALTPQQRRIVHLAAQGRTNREIAEHLFLSPRTVGFHLYRVFPVLGVSSRAQLRDVVEAGRS</sequence>
<dbReference type="Proteomes" id="UP001501138">
    <property type="component" value="Unassembled WGS sequence"/>
</dbReference>
<dbReference type="InterPro" id="IPR011990">
    <property type="entry name" value="TPR-like_helical_dom_sf"/>
</dbReference>
<dbReference type="RefSeq" id="WP_344246460.1">
    <property type="nucleotide sequence ID" value="NZ_BAAAPM010000003.1"/>
</dbReference>
<dbReference type="SUPFAM" id="SSF46894">
    <property type="entry name" value="C-terminal effector domain of the bipartite response regulators"/>
    <property type="match status" value="1"/>
</dbReference>
<evidence type="ECO:0000256" key="2">
    <source>
        <dbReference type="ARBA" id="ARBA00022840"/>
    </source>
</evidence>
<evidence type="ECO:0000256" key="1">
    <source>
        <dbReference type="ARBA" id="ARBA00022741"/>
    </source>
</evidence>
<dbReference type="InterPro" id="IPR000792">
    <property type="entry name" value="Tscrpt_reg_LuxR_C"/>
</dbReference>
<protein>
    <submittedName>
        <fullName evidence="4">LuxR family transcriptional regulator</fullName>
    </submittedName>
</protein>
<dbReference type="PANTHER" id="PTHR16305:SF35">
    <property type="entry name" value="TRANSCRIPTIONAL ACTIVATOR DOMAIN"/>
    <property type="match status" value="1"/>
</dbReference>
<dbReference type="Gene3D" id="3.40.50.300">
    <property type="entry name" value="P-loop containing nucleotide triphosphate hydrolases"/>
    <property type="match status" value="1"/>
</dbReference>
<dbReference type="Gene3D" id="1.25.40.10">
    <property type="entry name" value="Tetratricopeptide repeat domain"/>
    <property type="match status" value="1"/>
</dbReference>
<dbReference type="SUPFAM" id="SSF48452">
    <property type="entry name" value="TPR-like"/>
    <property type="match status" value="1"/>
</dbReference>
<dbReference type="Pfam" id="PF13191">
    <property type="entry name" value="AAA_16"/>
    <property type="match status" value="1"/>
</dbReference>
<accession>A0ABN2J2W0</accession>